<dbReference type="EMBL" id="JACAQD010000018">
    <property type="protein sequence ID" value="NWC34000.1"/>
    <property type="molecule type" value="Genomic_DNA"/>
</dbReference>
<comment type="similarity">
    <text evidence="1">Belongs to the short-chain dehydrogenases/reductases (SDR) family.</text>
</comment>
<dbReference type="Pfam" id="PF00106">
    <property type="entry name" value="adh_short"/>
    <property type="match status" value="1"/>
</dbReference>
<organism evidence="3 4">
    <name type="scientific">Pseudomonas gingeri</name>
    <dbReference type="NCBI Taxonomy" id="117681"/>
    <lineage>
        <taxon>Bacteria</taxon>
        <taxon>Pseudomonadati</taxon>
        <taxon>Pseudomonadota</taxon>
        <taxon>Gammaproteobacteria</taxon>
        <taxon>Pseudomonadales</taxon>
        <taxon>Pseudomonadaceae</taxon>
        <taxon>Pseudomonas</taxon>
    </lineage>
</organism>
<evidence type="ECO:0000256" key="2">
    <source>
        <dbReference type="ARBA" id="ARBA00023002"/>
    </source>
</evidence>
<dbReference type="AlphaFoldDB" id="A0A7Y7YD32"/>
<dbReference type="Proteomes" id="UP000520592">
    <property type="component" value="Unassembled WGS sequence"/>
</dbReference>
<gene>
    <name evidence="3" type="ORF">HX876_16480</name>
</gene>
<proteinExistence type="inferred from homology"/>
<evidence type="ECO:0000313" key="4">
    <source>
        <dbReference type="Proteomes" id="UP000520592"/>
    </source>
</evidence>
<dbReference type="InterPro" id="IPR036291">
    <property type="entry name" value="NAD(P)-bd_dom_sf"/>
</dbReference>
<keyword evidence="2" id="KW-0560">Oxidoreductase</keyword>
<accession>A0A7Y7YD32</accession>
<dbReference type="PANTHER" id="PTHR24320">
    <property type="entry name" value="RETINOL DEHYDROGENASE"/>
    <property type="match status" value="1"/>
</dbReference>
<dbReference type="RefSeq" id="WP_177059539.1">
    <property type="nucleotide sequence ID" value="NZ_JACAPB010000019.1"/>
</dbReference>
<reference evidence="3 4" key="1">
    <citation type="submission" date="2020-04" db="EMBL/GenBank/DDBJ databases">
        <title>Molecular characterization of pseudomonads from Agaricus bisporus reveal novel blotch 2 pathogens in Western Europe.</title>
        <authorList>
            <person name="Taparia T."/>
            <person name="Krijger M."/>
            <person name="Haynes E."/>
            <person name="Elpinstone J.G."/>
            <person name="Noble R."/>
            <person name="Van Der Wolf J."/>
        </authorList>
    </citation>
    <scope>NUCLEOTIDE SEQUENCE [LARGE SCALE GENOMIC DNA]</scope>
    <source>
        <strain evidence="3 4">IPO3737</strain>
    </source>
</reference>
<dbReference type="PANTHER" id="PTHR24320:SF274">
    <property type="entry name" value="CHAIN DEHYDROGENASE, PUTATIVE (AFU_ORTHOLOGUE AFUA_4G00440)-RELATED"/>
    <property type="match status" value="1"/>
</dbReference>
<evidence type="ECO:0000313" key="3">
    <source>
        <dbReference type="EMBL" id="NWC34000.1"/>
    </source>
</evidence>
<comment type="caution">
    <text evidence="3">The sequence shown here is derived from an EMBL/GenBank/DDBJ whole genome shotgun (WGS) entry which is preliminary data.</text>
</comment>
<dbReference type="GO" id="GO:0016491">
    <property type="term" value="F:oxidoreductase activity"/>
    <property type="evidence" value="ECO:0007669"/>
    <property type="project" value="UniProtKB-KW"/>
</dbReference>
<name>A0A7Y7YD32_9PSED</name>
<evidence type="ECO:0000256" key="1">
    <source>
        <dbReference type="ARBA" id="ARBA00006484"/>
    </source>
</evidence>
<sequence>MARILITGSSDGLGQMAARLLVEQGHGVVLHARDEARGAHALAQVPGAETVLCADLSSIAETKALAGRINALGDFDAIIHNAGVGYQEPRRLATVDGLPHVFAVNALAPYILTALVKCPERLVYVSSRLHCCGDPSLKDLTWEQRPWNGTQAYSDSKLHNVLLAFAVARRWPDVLSNSLEPGWVPTKMGGPDASDDLDLAPRTQAWLAAGIAAETQVTGGYFYHQRPATAMKAALDIKVQERFLSACAELSGVALPH</sequence>
<dbReference type="InterPro" id="IPR002347">
    <property type="entry name" value="SDR_fam"/>
</dbReference>
<dbReference type="SUPFAM" id="SSF51735">
    <property type="entry name" value="NAD(P)-binding Rossmann-fold domains"/>
    <property type="match status" value="1"/>
</dbReference>
<dbReference type="Gene3D" id="3.40.50.720">
    <property type="entry name" value="NAD(P)-binding Rossmann-like Domain"/>
    <property type="match status" value="1"/>
</dbReference>
<protein>
    <submittedName>
        <fullName evidence="3">SDR family NAD(P)-dependent oxidoreductase</fullName>
    </submittedName>
</protein>
<dbReference type="PRINTS" id="PR00081">
    <property type="entry name" value="GDHRDH"/>
</dbReference>